<dbReference type="PANTHER" id="PTHR18964:SF149">
    <property type="entry name" value="BIFUNCTIONAL UDP-N-ACETYLGLUCOSAMINE 2-EPIMERASE_N-ACETYLMANNOSAMINE KINASE"/>
    <property type="match status" value="1"/>
</dbReference>
<dbReference type="EMBL" id="SDPQ02000002">
    <property type="protein sequence ID" value="KAA1397666.1"/>
    <property type="molecule type" value="Genomic_DNA"/>
</dbReference>
<comment type="caution">
    <text evidence="2">The sequence shown here is derived from an EMBL/GenBank/DDBJ whole genome shotgun (WGS) entry which is preliminary data.</text>
</comment>
<reference evidence="2" key="1">
    <citation type="submission" date="2019-09" db="EMBL/GenBank/DDBJ databases">
        <authorList>
            <person name="Li J."/>
        </authorList>
    </citation>
    <scope>NUCLEOTIDE SEQUENCE [LARGE SCALE GENOMIC DNA]</scope>
    <source>
        <strain evidence="2">JCM 14732</strain>
    </source>
</reference>
<dbReference type="Pfam" id="PF00480">
    <property type="entry name" value="ROK"/>
    <property type="match status" value="1"/>
</dbReference>
<gene>
    <name evidence="2" type="ORF">ESP70_009940</name>
</gene>
<dbReference type="CDD" id="cd00090">
    <property type="entry name" value="HTH_ARSR"/>
    <property type="match status" value="1"/>
</dbReference>
<dbReference type="AlphaFoldDB" id="A0A5M4FEW3"/>
<dbReference type="InterPro" id="IPR000600">
    <property type="entry name" value="ROK"/>
</dbReference>
<protein>
    <submittedName>
        <fullName evidence="2">ROK family transcriptional regulator</fullName>
    </submittedName>
</protein>
<dbReference type="SUPFAM" id="SSF53067">
    <property type="entry name" value="Actin-like ATPase domain"/>
    <property type="match status" value="1"/>
</dbReference>
<dbReference type="InterPro" id="IPR043129">
    <property type="entry name" value="ATPase_NBD"/>
</dbReference>
<dbReference type="InterPro" id="IPR011991">
    <property type="entry name" value="ArsR-like_HTH"/>
</dbReference>
<dbReference type="InterPro" id="IPR036390">
    <property type="entry name" value="WH_DNA-bd_sf"/>
</dbReference>
<comment type="similarity">
    <text evidence="1">Belongs to the ROK (NagC/XylR) family.</text>
</comment>
<organism evidence="2 3">
    <name type="scientific">Aeromicrobium ginsengisoli</name>
    <dbReference type="NCBI Taxonomy" id="363867"/>
    <lineage>
        <taxon>Bacteria</taxon>
        <taxon>Bacillati</taxon>
        <taxon>Actinomycetota</taxon>
        <taxon>Actinomycetes</taxon>
        <taxon>Propionibacteriales</taxon>
        <taxon>Nocardioidaceae</taxon>
        <taxon>Aeromicrobium</taxon>
    </lineage>
</organism>
<dbReference type="InterPro" id="IPR036388">
    <property type="entry name" value="WH-like_DNA-bd_sf"/>
</dbReference>
<dbReference type="Pfam" id="PF13412">
    <property type="entry name" value="HTH_24"/>
    <property type="match status" value="1"/>
</dbReference>
<evidence type="ECO:0000313" key="3">
    <source>
        <dbReference type="Proteomes" id="UP000380867"/>
    </source>
</evidence>
<sequence>MLAYSKFSGMTEGAAHMEPAVAVGTKFMQEVNSAAILAQLRAAGRISVSSLAQRTGLSRQAVTRSLTVLESAGYAEITGPDREANTSGRPPQMVRFCAEAGYAVGIDVNPHGIRVIVADLAGETVGDTRTVLTRGSGTSIGAAVRDQVADTLADMAVTPDKVWHVSVATPGIVDPVTGVVTLIPSMPEAAGNALVSELRELVSCPIYLDNDVKLATKGERWRGEPRKEDALVFIDWGERIGAGIVLHGELYRGASNDAGDIGYLDLVVDPAHGTDADSELGPFERWTGTGELLAIAAANRDGEGPVTLTELNDAAQRGEDWALSAVRTVTARFAKGVAALRALLDPEVVVIGGDMAALGSVMLDALEEALSNGPLRPPRLEISRLGSEAIAQGAIRHSLTAIERERFESPSVRRE</sequence>
<dbReference type="Proteomes" id="UP000380867">
    <property type="component" value="Unassembled WGS sequence"/>
</dbReference>
<evidence type="ECO:0000313" key="2">
    <source>
        <dbReference type="EMBL" id="KAA1397666.1"/>
    </source>
</evidence>
<dbReference type="SUPFAM" id="SSF46785">
    <property type="entry name" value="Winged helix' DNA-binding domain"/>
    <property type="match status" value="1"/>
</dbReference>
<proteinExistence type="inferred from homology"/>
<name>A0A5M4FEW3_9ACTN</name>
<dbReference type="OrthoDB" id="3523179at2"/>
<evidence type="ECO:0000256" key="1">
    <source>
        <dbReference type="ARBA" id="ARBA00006479"/>
    </source>
</evidence>
<dbReference type="Gene3D" id="3.30.420.40">
    <property type="match status" value="2"/>
</dbReference>
<dbReference type="PANTHER" id="PTHR18964">
    <property type="entry name" value="ROK (REPRESSOR, ORF, KINASE) FAMILY"/>
    <property type="match status" value="1"/>
</dbReference>
<dbReference type="Gene3D" id="1.10.10.10">
    <property type="entry name" value="Winged helix-like DNA-binding domain superfamily/Winged helix DNA-binding domain"/>
    <property type="match status" value="1"/>
</dbReference>
<keyword evidence="3" id="KW-1185">Reference proteome</keyword>
<accession>A0A5M4FEW3</accession>